<name>A0A7T5VDN7_9BACT</name>
<dbReference type="KEGG" id="dog:HP555_08145"/>
<protein>
    <submittedName>
        <fullName evidence="5">Biotin-dependent carboxyltransferase family protein</fullName>
    </submittedName>
</protein>
<dbReference type="RefSeq" id="WP_199261392.1">
    <property type="nucleotide sequence ID" value="NZ_CP054140.1"/>
</dbReference>
<dbReference type="PANTHER" id="PTHR43309">
    <property type="entry name" value="5-OXOPROLINASE SUBUNIT C"/>
    <property type="match status" value="1"/>
</dbReference>
<accession>A0A7T5VDN7</accession>
<evidence type="ECO:0000256" key="2">
    <source>
        <dbReference type="ARBA" id="ARBA00022801"/>
    </source>
</evidence>
<dbReference type="NCBIfam" id="TIGR00724">
    <property type="entry name" value="urea_amlyse_rel"/>
    <property type="match status" value="1"/>
</dbReference>
<dbReference type="PANTHER" id="PTHR43309:SF3">
    <property type="entry name" value="5-OXOPROLINASE SUBUNIT C"/>
    <property type="match status" value="1"/>
</dbReference>
<sequence>MRVVRAGLAATVQDLGRPQLRHFGVPVAGALDDYAHRMANWLVGNRAESATLEIPLLGPGFEMLVEADIALCGARMELRINGILQRQWQTIRVRAGDFLDLGGVVDGCRSYLAVTGGFAVEPVMGSRSTYLGGRLGGLHGRVIRVDDILPQKAGPLLSRSRRLPWEPIYPQTAVLRAIAGPHDHWFQEHGADFWGTPFAVSSQSNRMGYRLLGPAVVRDSDAPAGIVSEPVIAGNVQVPADGQPIIVLNEQTMGGYTCIATVISADLWRIAQVRPGDTVVFVQVSLARGQDISRQWRVFLEDCRQLLTGDGSCVAAF</sequence>
<keyword evidence="1" id="KW-0547">Nucleotide-binding</keyword>
<dbReference type="InterPro" id="IPR003778">
    <property type="entry name" value="CT_A_B"/>
</dbReference>
<dbReference type="GO" id="GO:0016740">
    <property type="term" value="F:transferase activity"/>
    <property type="evidence" value="ECO:0007669"/>
    <property type="project" value="UniProtKB-KW"/>
</dbReference>
<evidence type="ECO:0000259" key="4">
    <source>
        <dbReference type="SMART" id="SM00797"/>
    </source>
</evidence>
<feature type="domain" description="Carboxyltransferase" evidence="4">
    <location>
        <begin position="22"/>
        <end position="299"/>
    </location>
</feature>
<keyword evidence="5" id="KW-0808">Transferase</keyword>
<dbReference type="InterPro" id="IPR029000">
    <property type="entry name" value="Cyclophilin-like_dom_sf"/>
</dbReference>
<proteinExistence type="predicted"/>
<reference evidence="5 6" key="1">
    <citation type="submission" date="2020-05" db="EMBL/GenBank/DDBJ databases">
        <title>Complete genome of Desulfobulbus oligotrophicus.</title>
        <authorList>
            <person name="Podar M."/>
        </authorList>
    </citation>
    <scope>NUCLEOTIDE SEQUENCE [LARGE SCALE GENOMIC DNA]</scope>
    <source>
        <strain evidence="5 6">Prop6</strain>
    </source>
</reference>
<organism evidence="5 6">
    <name type="scientific">Desulfobulbus oligotrophicus</name>
    <dbReference type="NCBI Taxonomy" id="1909699"/>
    <lineage>
        <taxon>Bacteria</taxon>
        <taxon>Pseudomonadati</taxon>
        <taxon>Thermodesulfobacteriota</taxon>
        <taxon>Desulfobulbia</taxon>
        <taxon>Desulfobulbales</taxon>
        <taxon>Desulfobulbaceae</taxon>
        <taxon>Desulfobulbus</taxon>
    </lineage>
</organism>
<dbReference type="AlphaFoldDB" id="A0A7T5VDN7"/>
<dbReference type="InterPro" id="IPR052708">
    <property type="entry name" value="PxpC"/>
</dbReference>
<dbReference type="Pfam" id="PF02626">
    <property type="entry name" value="CT_A_B"/>
    <property type="match status" value="1"/>
</dbReference>
<dbReference type="SUPFAM" id="SSF50891">
    <property type="entry name" value="Cyclophilin-like"/>
    <property type="match status" value="1"/>
</dbReference>
<dbReference type="SMART" id="SM00797">
    <property type="entry name" value="AHS2"/>
    <property type="match status" value="1"/>
</dbReference>
<evidence type="ECO:0000256" key="1">
    <source>
        <dbReference type="ARBA" id="ARBA00022741"/>
    </source>
</evidence>
<evidence type="ECO:0000313" key="5">
    <source>
        <dbReference type="EMBL" id="QQG65837.1"/>
    </source>
</evidence>
<dbReference type="GO" id="GO:0005524">
    <property type="term" value="F:ATP binding"/>
    <property type="evidence" value="ECO:0007669"/>
    <property type="project" value="UniProtKB-KW"/>
</dbReference>
<evidence type="ECO:0000256" key="3">
    <source>
        <dbReference type="ARBA" id="ARBA00022840"/>
    </source>
</evidence>
<evidence type="ECO:0000313" key="6">
    <source>
        <dbReference type="Proteomes" id="UP000596092"/>
    </source>
</evidence>
<keyword evidence="6" id="KW-1185">Reference proteome</keyword>
<gene>
    <name evidence="5" type="ORF">HP555_08145</name>
</gene>
<dbReference type="GO" id="GO:0016787">
    <property type="term" value="F:hydrolase activity"/>
    <property type="evidence" value="ECO:0007669"/>
    <property type="project" value="UniProtKB-KW"/>
</dbReference>
<keyword evidence="2" id="KW-0378">Hydrolase</keyword>
<dbReference type="Gene3D" id="2.40.100.10">
    <property type="entry name" value="Cyclophilin-like"/>
    <property type="match status" value="1"/>
</dbReference>
<keyword evidence="3" id="KW-0067">ATP-binding</keyword>
<dbReference type="Proteomes" id="UP000596092">
    <property type="component" value="Chromosome"/>
</dbReference>
<dbReference type="EMBL" id="CP054140">
    <property type="protein sequence ID" value="QQG65837.1"/>
    <property type="molecule type" value="Genomic_DNA"/>
</dbReference>